<proteinExistence type="predicted"/>
<evidence type="ECO:0000313" key="5">
    <source>
        <dbReference type="Proteomes" id="UP000261174"/>
    </source>
</evidence>
<dbReference type="GO" id="GO:0016989">
    <property type="term" value="F:sigma factor antagonist activity"/>
    <property type="evidence" value="ECO:0007669"/>
    <property type="project" value="TreeGrafter"/>
</dbReference>
<dbReference type="EMBL" id="QTJV01000004">
    <property type="protein sequence ID" value="RFM34558.1"/>
    <property type="molecule type" value="Genomic_DNA"/>
</dbReference>
<comment type="caution">
    <text evidence="4">The sequence shown here is derived from an EMBL/GenBank/DDBJ whole genome shotgun (WGS) entry which is preliminary data.</text>
</comment>
<accession>A0A3E1P3I0</accession>
<dbReference type="Pfam" id="PF04773">
    <property type="entry name" value="FecR"/>
    <property type="match status" value="1"/>
</dbReference>
<dbReference type="PANTHER" id="PTHR30273:SF2">
    <property type="entry name" value="PROTEIN FECR"/>
    <property type="match status" value="1"/>
</dbReference>
<gene>
    <name evidence="4" type="ORF">DXN04_14915</name>
</gene>
<protein>
    <submittedName>
        <fullName evidence="4">DUF4974 domain-containing protein</fullName>
    </submittedName>
</protein>
<feature type="region of interest" description="Disordered" evidence="1">
    <location>
        <begin position="83"/>
        <end position="103"/>
    </location>
</feature>
<dbReference type="InterPro" id="IPR012373">
    <property type="entry name" value="Ferrdict_sens_TM"/>
</dbReference>
<name>A0A3E1P3I0_9BACT</name>
<evidence type="ECO:0000259" key="3">
    <source>
        <dbReference type="Pfam" id="PF16344"/>
    </source>
</evidence>
<feature type="domain" description="Protein FecR C-terminal" evidence="3">
    <location>
        <begin position="265"/>
        <end position="325"/>
    </location>
</feature>
<dbReference type="InterPro" id="IPR032508">
    <property type="entry name" value="FecR_C"/>
</dbReference>
<dbReference type="Gene3D" id="2.60.120.1440">
    <property type="match status" value="1"/>
</dbReference>
<sequence length="334" mass="36910">MTMLTPDEALYALLCKYLLKEADSNEQQWVDTWLQANPEHPVLLASLDKLLRTAPEQEVQGAMDTETAWRLLSSRMEEGVGSASQLQSQPEIHSKSKSKTQSPFGLSPRWLAVAASVCLLISAGLWFMTRQSERQINYNGAQLVKLEDGSIVRLDPAAQLQVLSGFGKKDRKVILKGKAEFDVTTDAAHPFIIDLGKQAITVLGTRFSVDNSQQLRVFIHSGKIKVSRQQDSVILTAGMLLEEDSSRQFYQVGAHIKDAATQAVVFKDTPLREVLQTISVLYHVNVSADAELLDLPVTATYTGEPVQNVLEAIAYLSNANVVIKGAGYELRRQE</sequence>
<organism evidence="4 5">
    <name type="scientific">Chitinophaga silvisoli</name>
    <dbReference type="NCBI Taxonomy" id="2291814"/>
    <lineage>
        <taxon>Bacteria</taxon>
        <taxon>Pseudomonadati</taxon>
        <taxon>Bacteroidota</taxon>
        <taxon>Chitinophagia</taxon>
        <taxon>Chitinophagales</taxon>
        <taxon>Chitinophagaceae</taxon>
        <taxon>Chitinophaga</taxon>
    </lineage>
</organism>
<dbReference type="PANTHER" id="PTHR30273">
    <property type="entry name" value="PERIPLASMIC SIGNAL SENSOR AND SIGMA FACTOR ACTIVATOR FECR-RELATED"/>
    <property type="match status" value="1"/>
</dbReference>
<evidence type="ECO:0000259" key="2">
    <source>
        <dbReference type="Pfam" id="PF04773"/>
    </source>
</evidence>
<dbReference type="PIRSF" id="PIRSF018266">
    <property type="entry name" value="FecR"/>
    <property type="match status" value="1"/>
</dbReference>
<reference evidence="4 5" key="1">
    <citation type="submission" date="2018-08" db="EMBL/GenBank/DDBJ databases">
        <title>Chitinophaga sp. K20C18050901, a novel bacterium isolated from forest soil.</title>
        <authorList>
            <person name="Wang C."/>
        </authorList>
    </citation>
    <scope>NUCLEOTIDE SEQUENCE [LARGE SCALE GENOMIC DNA]</scope>
    <source>
        <strain evidence="4 5">K20C18050901</strain>
    </source>
</reference>
<dbReference type="Pfam" id="PF16344">
    <property type="entry name" value="FecR_C"/>
    <property type="match status" value="1"/>
</dbReference>
<keyword evidence="5" id="KW-1185">Reference proteome</keyword>
<feature type="domain" description="FecR protein" evidence="2">
    <location>
        <begin position="140"/>
        <end position="225"/>
    </location>
</feature>
<dbReference type="Proteomes" id="UP000261174">
    <property type="component" value="Unassembled WGS sequence"/>
</dbReference>
<evidence type="ECO:0000256" key="1">
    <source>
        <dbReference type="SAM" id="MobiDB-lite"/>
    </source>
</evidence>
<dbReference type="InterPro" id="IPR006860">
    <property type="entry name" value="FecR"/>
</dbReference>
<evidence type="ECO:0000313" key="4">
    <source>
        <dbReference type="EMBL" id="RFM34558.1"/>
    </source>
</evidence>
<dbReference type="AlphaFoldDB" id="A0A3E1P3I0"/>
<dbReference type="Gene3D" id="3.55.50.30">
    <property type="match status" value="1"/>
</dbReference>